<proteinExistence type="predicted"/>
<name>A0AAV2AK15_9ARAC</name>
<protein>
    <submittedName>
        <fullName evidence="2">Uncharacterized protein</fullName>
    </submittedName>
</protein>
<evidence type="ECO:0000256" key="1">
    <source>
        <dbReference type="SAM" id="MobiDB-lite"/>
    </source>
</evidence>
<organism evidence="2 3">
    <name type="scientific">Larinioides sclopetarius</name>
    <dbReference type="NCBI Taxonomy" id="280406"/>
    <lineage>
        <taxon>Eukaryota</taxon>
        <taxon>Metazoa</taxon>
        <taxon>Ecdysozoa</taxon>
        <taxon>Arthropoda</taxon>
        <taxon>Chelicerata</taxon>
        <taxon>Arachnida</taxon>
        <taxon>Araneae</taxon>
        <taxon>Araneomorphae</taxon>
        <taxon>Entelegynae</taxon>
        <taxon>Araneoidea</taxon>
        <taxon>Araneidae</taxon>
        <taxon>Larinioides</taxon>
    </lineage>
</organism>
<keyword evidence="3" id="KW-1185">Reference proteome</keyword>
<evidence type="ECO:0000313" key="3">
    <source>
        <dbReference type="Proteomes" id="UP001497382"/>
    </source>
</evidence>
<gene>
    <name evidence="2" type="ORF">LARSCL_LOCUS13097</name>
</gene>
<reference evidence="2 3" key="1">
    <citation type="submission" date="2024-04" db="EMBL/GenBank/DDBJ databases">
        <authorList>
            <person name="Rising A."/>
            <person name="Reimegard J."/>
            <person name="Sonavane S."/>
            <person name="Akerstrom W."/>
            <person name="Nylinder S."/>
            <person name="Hedman E."/>
            <person name="Kallberg Y."/>
        </authorList>
    </citation>
    <scope>NUCLEOTIDE SEQUENCE [LARGE SCALE GENOMIC DNA]</scope>
</reference>
<dbReference type="AlphaFoldDB" id="A0AAV2AK15"/>
<accession>A0AAV2AK15</accession>
<feature type="region of interest" description="Disordered" evidence="1">
    <location>
        <begin position="85"/>
        <end position="123"/>
    </location>
</feature>
<dbReference type="EMBL" id="CAXIEN010000178">
    <property type="protein sequence ID" value="CAL1284348.1"/>
    <property type="molecule type" value="Genomic_DNA"/>
</dbReference>
<evidence type="ECO:0000313" key="2">
    <source>
        <dbReference type="EMBL" id="CAL1284348.1"/>
    </source>
</evidence>
<sequence>MGTHYARSIRTQRTISEHGQKYLFTPNVTALIPKFREGVMPSLLLPFQPQMQLLNSQREKRGKEKGDKTIRMMKDHTRLRILFHATPSMTSQPLPIPPLAAFPKRSTTSNVAPERAKKRTKEF</sequence>
<dbReference type="Proteomes" id="UP001497382">
    <property type="component" value="Unassembled WGS sequence"/>
</dbReference>
<comment type="caution">
    <text evidence="2">The sequence shown here is derived from an EMBL/GenBank/DDBJ whole genome shotgun (WGS) entry which is preliminary data.</text>
</comment>